<dbReference type="CDD" id="cd04182">
    <property type="entry name" value="GT_2_like_f"/>
    <property type="match status" value="1"/>
</dbReference>
<feature type="domain" description="HD/PDEase" evidence="1">
    <location>
        <begin position="199"/>
        <end position="304"/>
    </location>
</feature>
<dbReference type="Pfam" id="PF01966">
    <property type="entry name" value="HD"/>
    <property type="match status" value="1"/>
</dbReference>
<dbReference type="InterPro" id="IPR054703">
    <property type="entry name" value="Mop-rel"/>
</dbReference>
<dbReference type="Proteomes" id="UP000671879">
    <property type="component" value="Chromosome"/>
</dbReference>
<dbReference type="EMBL" id="CP072943">
    <property type="protein sequence ID" value="QTX32676.1"/>
    <property type="molecule type" value="Genomic_DNA"/>
</dbReference>
<dbReference type="GO" id="GO:0016779">
    <property type="term" value="F:nucleotidyltransferase activity"/>
    <property type="evidence" value="ECO:0007669"/>
    <property type="project" value="UniProtKB-ARBA"/>
</dbReference>
<dbReference type="Gene3D" id="3.90.550.10">
    <property type="entry name" value="Spore Coat Polysaccharide Biosynthesis Protein SpsA, Chain A"/>
    <property type="match status" value="1"/>
</dbReference>
<dbReference type="InterPro" id="IPR025877">
    <property type="entry name" value="MobA-like_NTP_Trfase"/>
</dbReference>
<proteinExistence type="predicted"/>
<keyword evidence="3" id="KW-1185">Reference proteome</keyword>
<evidence type="ECO:0000313" key="3">
    <source>
        <dbReference type="Proteomes" id="UP000671879"/>
    </source>
</evidence>
<dbReference type="AlphaFoldDB" id="A0A9Q7ARH3"/>
<dbReference type="SMART" id="SM00471">
    <property type="entry name" value="HDc"/>
    <property type="match status" value="1"/>
</dbReference>
<dbReference type="Pfam" id="PF12804">
    <property type="entry name" value="NTP_transf_3"/>
    <property type="match status" value="1"/>
</dbReference>
<dbReference type="PANTHER" id="PTHR43777">
    <property type="entry name" value="MOLYBDENUM COFACTOR CYTIDYLYLTRANSFERASE"/>
    <property type="match status" value="1"/>
</dbReference>
<dbReference type="CDD" id="cd00077">
    <property type="entry name" value="HDc"/>
    <property type="match status" value="1"/>
</dbReference>
<dbReference type="InterPro" id="IPR006674">
    <property type="entry name" value="HD_domain"/>
</dbReference>
<dbReference type="InterPro" id="IPR003607">
    <property type="entry name" value="HD/PDEase_dom"/>
</dbReference>
<evidence type="ECO:0000313" key="2">
    <source>
        <dbReference type="EMBL" id="QTX32676.1"/>
    </source>
</evidence>
<protein>
    <submittedName>
        <fullName evidence="2">NTP transferase domain-containing protein</fullName>
    </submittedName>
</protein>
<reference evidence="3" key="1">
    <citation type="submission" date="2021-04" db="EMBL/GenBank/DDBJ databases">
        <title>A novel Synergistetes isolate from a pyrite-forming mixed culture.</title>
        <authorList>
            <person name="Bunk B."/>
            <person name="Sproer C."/>
            <person name="Spring S."/>
            <person name="Pester M."/>
        </authorList>
    </citation>
    <scope>NUCLEOTIDE SEQUENCE [LARGE SCALE GENOMIC DNA]</scope>
    <source>
        <strain evidence="3">J.5.4.2-T.3.5.2</strain>
    </source>
</reference>
<name>A0A9Q7ARH3_9BACT</name>
<dbReference type="Gene3D" id="1.10.3210.10">
    <property type="entry name" value="Hypothetical protein af1432"/>
    <property type="match status" value="1"/>
</dbReference>
<dbReference type="InterPro" id="IPR029044">
    <property type="entry name" value="Nucleotide-diphossugar_trans"/>
</dbReference>
<organism evidence="2 3">
    <name type="scientific">Aminithiophilus ramosus</name>
    <dbReference type="NCBI Taxonomy" id="3029084"/>
    <lineage>
        <taxon>Bacteria</taxon>
        <taxon>Thermotogati</taxon>
        <taxon>Synergistota</taxon>
        <taxon>Synergistia</taxon>
        <taxon>Synergistales</taxon>
        <taxon>Aminithiophilaceae</taxon>
        <taxon>Aminithiophilus</taxon>
    </lineage>
</organism>
<evidence type="ECO:0000259" key="1">
    <source>
        <dbReference type="SMART" id="SM00471"/>
    </source>
</evidence>
<dbReference type="PANTHER" id="PTHR43777:SF1">
    <property type="entry name" value="MOLYBDENUM COFACTOR CYTIDYLYLTRANSFERASE"/>
    <property type="match status" value="1"/>
</dbReference>
<dbReference type="SUPFAM" id="SSF109604">
    <property type="entry name" value="HD-domain/PDEase-like"/>
    <property type="match status" value="1"/>
</dbReference>
<accession>A0A9Q7ARH3</accession>
<dbReference type="NCBIfam" id="NF045665">
    <property type="entry name" value="NTPtran_DVU1551"/>
    <property type="match status" value="1"/>
</dbReference>
<gene>
    <name evidence="2" type="ORF">KAR29_01665</name>
</gene>
<dbReference type="KEGG" id="aram:KAR29_01665"/>
<sequence length="352" mass="37647">MGRCKALLDLGGSSALERAVRSLRSGGVEEIVVVSGHYRDAVEAEARRLNCATAFNEDYGKGMFSSVQCGLKALGDAEAFLLLPVDVPLVSPATIGALLKAHDEGASLAYPTFSGRRGHPPLVGRSFFGAIAEDDGSRGGLRALLAEKETEARDVAVADEAILLDMDSPEDYDRLRERALRHGIPSEAECEVLWDLAGTPQGVRRHGETVAAVADRFARALEGALSLDRAKLRSAALVHDLARGSEDHAEEGARILIRWGFGTIAPLVASHMVGPDDDALDEASLLFAADKIVEGTTVVSLAIRRERMARRFADRPSSLRGAMERLDRAESLIGAIERAAGQPLLHILGDLT</sequence>
<dbReference type="SUPFAM" id="SSF53448">
    <property type="entry name" value="Nucleotide-diphospho-sugar transferases"/>
    <property type="match status" value="1"/>
</dbReference>
<keyword evidence="2" id="KW-0808">Transferase</keyword>